<dbReference type="RefSeq" id="WP_186965844.1">
    <property type="nucleotide sequence ID" value="NZ_JACOOK010000002.1"/>
</dbReference>
<gene>
    <name evidence="1" type="ORF">H8S08_03695</name>
</gene>
<accession>A0ABR7CKL9</accession>
<reference evidence="1 2" key="1">
    <citation type="submission" date="2020-08" db="EMBL/GenBank/DDBJ databases">
        <title>Genome public.</title>
        <authorList>
            <person name="Liu C."/>
            <person name="Sun Q."/>
        </authorList>
    </citation>
    <scope>NUCLEOTIDE SEQUENCE [LARGE SCALE GENOMIC DNA]</scope>
    <source>
        <strain evidence="1 2">New-7</strain>
    </source>
</reference>
<proteinExistence type="predicted"/>
<dbReference type="EMBL" id="JACOOK010000002">
    <property type="protein sequence ID" value="MBC5616122.1"/>
    <property type="molecule type" value="Genomic_DNA"/>
</dbReference>
<sequence length="459" mass="52176">MKNDPLRFLLVFACICGCSRAVGTVRPSGNDPEAVAPVRWARFDPAPVSGRLEDRVRTILLNSNKYALNKWYDQVKKLGAQSGEYLDFGGIREHHIRPVASEALALAVSLKFGVYDPAVTGVSETEAVAKAVRMTASLAARHRVNAGDKGWGHEWQSALWASFAATAGWLLWDDLTPQDRELVRRMAVDEADRLIDYEVPYYRDANGKVVFKGDSKAEENSWNSTILVIAAAMMPEHPHWKGWYDKSVELQLSAYAAPQDLCSKRKINGFRLNEILRGSNVDAYGIVVNHNILHPDYMTAFMHNGYNAWIWRLAGLRMPRTTVYNGDLLYRTLALRPVGDGRTMYVRGEKGEATPQIYYPEGNDWGYGRQANFLMMDVMAMAFGWDKGFDVPASAWADVRAQEMLRMQARDTTGQYYQQRQEDFYPSREEWVAYHAAFCYLGLWMKDRGLHRFTDGKIR</sequence>
<organism evidence="1 2">
    <name type="scientific">Alistipes hominis</name>
    <dbReference type="NCBI Taxonomy" id="2763015"/>
    <lineage>
        <taxon>Bacteria</taxon>
        <taxon>Pseudomonadati</taxon>
        <taxon>Bacteroidota</taxon>
        <taxon>Bacteroidia</taxon>
        <taxon>Bacteroidales</taxon>
        <taxon>Rikenellaceae</taxon>
        <taxon>Alistipes</taxon>
    </lineage>
</organism>
<evidence type="ECO:0008006" key="3">
    <source>
        <dbReference type="Google" id="ProtNLM"/>
    </source>
</evidence>
<dbReference type="Gene3D" id="1.50.10.100">
    <property type="entry name" value="Chondroitin AC/alginate lyase"/>
    <property type="match status" value="1"/>
</dbReference>
<protein>
    <recommendedName>
        <fullName evidence="3">Glycosyl hydrolase</fullName>
    </recommendedName>
</protein>
<evidence type="ECO:0000313" key="1">
    <source>
        <dbReference type="EMBL" id="MBC5616122.1"/>
    </source>
</evidence>
<dbReference type="InterPro" id="IPR008929">
    <property type="entry name" value="Chondroitin_lyas"/>
</dbReference>
<comment type="caution">
    <text evidence="1">The sequence shown here is derived from an EMBL/GenBank/DDBJ whole genome shotgun (WGS) entry which is preliminary data.</text>
</comment>
<dbReference type="Proteomes" id="UP000636891">
    <property type="component" value="Unassembled WGS sequence"/>
</dbReference>
<keyword evidence="2" id="KW-1185">Reference proteome</keyword>
<evidence type="ECO:0000313" key="2">
    <source>
        <dbReference type="Proteomes" id="UP000636891"/>
    </source>
</evidence>
<name>A0ABR7CKL9_9BACT</name>